<name>A0ABD2QMK0_9PLAT</name>
<keyword evidence="4" id="KW-1185">Reference proteome</keyword>
<accession>A0ABD2QMK0</accession>
<dbReference type="InterPro" id="IPR027007">
    <property type="entry name" value="C2_DOCK-type_domain"/>
</dbReference>
<proteinExistence type="inferred from homology"/>
<gene>
    <name evidence="3" type="ORF">Ciccas_000952</name>
</gene>
<comment type="caution">
    <text evidence="3">The sequence shown here is derived from an EMBL/GenBank/DDBJ whole genome shotgun (WGS) entry which is preliminary data.</text>
</comment>
<reference evidence="3 4" key="1">
    <citation type="submission" date="2024-11" db="EMBL/GenBank/DDBJ databases">
        <title>Adaptive evolution of stress response genes in parasites aligns with host niche diversity.</title>
        <authorList>
            <person name="Hahn C."/>
            <person name="Resl P."/>
        </authorList>
    </citation>
    <scope>NUCLEOTIDE SEQUENCE [LARGE SCALE GENOMIC DNA]</scope>
    <source>
        <strain evidence="3">EGGRZ-B1_66</strain>
        <tissue evidence="3">Body</tissue>
    </source>
</reference>
<dbReference type="Gene3D" id="2.60.40.150">
    <property type="entry name" value="C2 domain"/>
    <property type="match status" value="1"/>
</dbReference>
<dbReference type="PROSITE" id="PS51650">
    <property type="entry name" value="C2_DOCK"/>
    <property type="match status" value="1"/>
</dbReference>
<sequence length="154" mass="17009">MQHHKGGGVSHAVKEAVAANQGPHLRFTCWHKSSKGSRSKQIGVASLELFKDGVLAEPGLYTLKLHKPSSMDGCKYLNEQELAQPSAAKTRSAHDNIFQSDTSSSRLAMQSNPQKPTDALRVVLDNCSVYYSHSSESFLFHLMILLVRQKTSRT</sequence>
<evidence type="ECO:0000313" key="3">
    <source>
        <dbReference type="EMBL" id="KAL3320362.1"/>
    </source>
</evidence>
<dbReference type="InterPro" id="IPR035892">
    <property type="entry name" value="C2_domain_sf"/>
</dbReference>
<evidence type="ECO:0000313" key="4">
    <source>
        <dbReference type="Proteomes" id="UP001626550"/>
    </source>
</evidence>
<organism evidence="3 4">
    <name type="scientific">Cichlidogyrus casuarinus</name>
    <dbReference type="NCBI Taxonomy" id="1844966"/>
    <lineage>
        <taxon>Eukaryota</taxon>
        <taxon>Metazoa</taxon>
        <taxon>Spiralia</taxon>
        <taxon>Lophotrochozoa</taxon>
        <taxon>Platyhelminthes</taxon>
        <taxon>Monogenea</taxon>
        <taxon>Monopisthocotylea</taxon>
        <taxon>Dactylogyridea</taxon>
        <taxon>Ancyrocephalidae</taxon>
        <taxon>Cichlidogyrus</taxon>
    </lineage>
</organism>
<evidence type="ECO:0000256" key="1">
    <source>
        <dbReference type="PROSITE-ProRule" id="PRU00983"/>
    </source>
</evidence>
<dbReference type="Proteomes" id="UP001626550">
    <property type="component" value="Unassembled WGS sequence"/>
</dbReference>
<feature type="domain" description="C2 DOCK-type" evidence="2">
    <location>
        <begin position="1"/>
        <end position="105"/>
    </location>
</feature>
<dbReference type="AlphaFoldDB" id="A0ABD2QMK0"/>
<dbReference type="EMBL" id="JBJKFK010000057">
    <property type="protein sequence ID" value="KAL3320362.1"/>
    <property type="molecule type" value="Genomic_DNA"/>
</dbReference>
<protein>
    <recommendedName>
        <fullName evidence="2">C2 DOCK-type domain-containing protein</fullName>
    </recommendedName>
</protein>
<evidence type="ECO:0000259" key="2">
    <source>
        <dbReference type="PROSITE" id="PS51650"/>
    </source>
</evidence>
<comment type="similarity">
    <text evidence="1">Belongs to the DOCK family.</text>
</comment>